<gene>
    <name evidence="2" type="ORF">BaRGS_00024252</name>
</gene>
<sequence>MLFRVMASPQARQLCSRSKNLPVLTMYTKDPCPLCDQARGELERYKHRYRLEKVDITLPENKKWYKEYRFDIPVFHLNGSFLMKHKVDHEKIQRELIHLEHEQPAKSEKS</sequence>
<dbReference type="Proteomes" id="UP001519460">
    <property type="component" value="Unassembled WGS sequence"/>
</dbReference>
<organism evidence="2 3">
    <name type="scientific">Batillaria attramentaria</name>
    <dbReference type="NCBI Taxonomy" id="370345"/>
    <lineage>
        <taxon>Eukaryota</taxon>
        <taxon>Metazoa</taxon>
        <taxon>Spiralia</taxon>
        <taxon>Lophotrochozoa</taxon>
        <taxon>Mollusca</taxon>
        <taxon>Gastropoda</taxon>
        <taxon>Caenogastropoda</taxon>
        <taxon>Sorbeoconcha</taxon>
        <taxon>Cerithioidea</taxon>
        <taxon>Batillariidae</taxon>
        <taxon>Batillaria</taxon>
    </lineage>
</organism>
<dbReference type="SUPFAM" id="SSF52833">
    <property type="entry name" value="Thioredoxin-like"/>
    <property type="match status" value="1"/>
</dbReference>
<dbReference type="AlphaFoldDB" id="A0ABD0KBK5"/>
<dbReference type="InterPro" id="IPR036249">
    <property type="entry name" value="Thioredoxin-like_sf"/>
</dbReference>
<comment type="similarity">
    <text evidence="1">Belongs to the glutaredoxin family.</text>
</comment>
<accession>A0ABD0KBK5</accession>
<dbReference type="Gene3D" id="3.40.30.10">
    <property type="entry name" value="Glutaredoxin"/>
    <property type="match status" value="1"/>
</dbReference>
<evidence type="ECO:0000256" key="1">
    <source>
        <dbReference type="RuleBase" id="RU363082"/>
    </source>
</evidence>
<proteinExistence type="inferred from homology"/>
<keyword evidence="1" id="KW-0249">Electron transport</keyword>
<protein>
    <recommendedName>
        <fullName evidence="1">Glutaredoxin-like protein</fullName>
    </recommendedName>
</protein>
<keyword evidence="1" id="KW-0813">Transport</keyword>
<dbReference type="PANTHER" id="PTHR33558">
    <property type="entry name" value="GLUTAREDOXIN-LIKE PROTEIN C5ORF63 HOMOLOG"/>
    <property type="match status" value="1"/>
</dbReference>
<evidence type="ECO:0000313" key="2">
    <source>
        <dbReference type="EMBL" id="KAK7484496.1"/>
    </source>
</evidence>
<reference evidence="2 3" key="1">
    <citation type="journal article" date="2023" name="Sci. Data">
        <title>Genome assembly of the Korean intertidal mud-creeper Batillaria attramentaria.</title>
        <authorList>
            <person name="Patra A.K."/>
            <person name="Ho P.T."/>
            <person name="Jun S."/>
            <person name="Lee S.J."/>
            <person name="Kim Y."/>
            <person name="Won Y.J."/>
        </authorList>
    </citation>
    <scope>NUCLEOTIDE SEQUENCE [LARGE SCALE GENOMIC DNA]</scope>
    <source>
        <strain evidence="2">Wonlab-2016</strain>
    </source>
</reference>
<evidence type="ECO:0000313" key="3">
    <source>
        <dbReference type="Proteomes" id="UP001519460"/>
    </source>
</evidence>
<dbReference type="InterPro" id="IPR008554">
    <property type="entry name" value="Glutaredoxin-like"/>
</dbReference>
<keyword evidence="3" id="KW-1185">Reference proteome</keyword>
<dbReference type="Pfam" id="PF05768">
    <property type="entry name" value="Glrx-like"/>
    <property type="match status" value="1"/>
</dbReference>
<dbReference type="EMBL" id="JACVVK020000209">
    <property type="protein sequence ID" value="KAK7484496.1"/>
    <property type="molecule type" value="Genomic_DNA"/>
</dbReference>
<name>A0ABD0KBK5_9CAEN</name>
<dbReference type="InterPro" id="IPR052565">
    <property type="entry name" value="Glutaredoxin-like_YDR286C"/>
</dbReference>
<dbReference type="FunFam" id="3.40.30.10:FF:000628">
    <property type="entry name" value="Glutaredoxin-like protein C5orf63 homolog"/>
    <property type="match status" value="1"/>
</dbReference>
<dbReference type="PANTHER" id="PTHR33558:SF1">
    <property type="entry name" value="GLUTAREDOXIN-LIKE PROTEIN C5ORF63 HOMOLOG"/>
    <property type="match status" value="1"/>
</dbReference>
<comment type="caution">
    <text evidence="2">The sequence shown here is derived from an EMBL/GenBank/DDBJ whole genome shotgun (WGS) entry which is preliminary data.</text>
</comment>